<accession>A0A0F9VLB2</accession>
<sequence length="173" mass="19430">MYKFILFLALLFITTSSFAQAYRNDENGHEVKLNIGQFLVSTTVEFGYEYYINEDTSIGGTLYFDGKATDYNGSFGIGPNLRAYFGYGPKSGLFAEIFGLYYTGEDDDDSENLGNRNYDYSTVALGLGSGYKWATRSQKFTIELNGGLGRNINPEDFQNDFMFKAGLSLGFRF</sequence>
<dbReference type="AlphaFoldDB" id="A0A0F9VLB2"/>
<dbReference type="InterPro" id="IPR021958">
    <property type="entry name" value="DUF3575"/>
</dbReference>
<comment type="caution">
    <text evidence="1">The sequence shown here is derived from an EMBL/GenBank/DDBJ whole genome shotgun (WGS) entry which is preliminary data.</text>
</comment>
<reference evidence="1" key="1">
    <citation type="journal article" date="2015" name="Nature">
        <title>Complex archaea that bridge the gap between prokaryotes and eukaryotes.</title>
        <authorList>
            <person name="Spang A."/>
            <person name="Saw J.H."/>
            <person name="Jorgensen S.L."/>
            <person name="Zaremba-Niedzwiedzka K."/>
            <person name="Martijn J."/>
            <person name="Lind A.E."/>
            <person name="van Eijk R."/>
            <person name="Schleper C."/>
            <person name="Guy L."/>
            <person name="Ettema T.J."/>
        </authorList>
    </citation>
    <scope>NUCLEOTIDE SEQUENCE</scope>
</reference>
<protein>
    <recommendedName>
        <fullName evidence="2">Outer membrane protein beta-barrel domain-containing protein</fullName>
    </recommendedName>
</protein>
<dbReference type="EMBL" id="LAZR01000017">
    <property type="protein sequence ID" value="KKO05901.1"/>
    <property type="molecule type" value="Genomic_DNA"/>
</dbReference>
<organism evidence="1">
    <name type="scientific">marine sediment metagenome</name>
    <dbReference type="NCBI Taxonomy" id="412755"/>
    <lineage>
        <taxon>unclassified sequences</taxon>
        <taxon>metagenomes</taxon>
        <taxon>ecological metagenomes</taxon>
    </lineage>
</organism>
<dbReference type="Pfam" id="PF12099">
    <property type="entry name" value="DUF3575"/>
    <property type="match status" value="1"/>
</dbReference>
<name>A0A0F9VLB2_9ZZZZ</name>
<proteinExistence type="predicted"/>
<gene>
    <name evidence="1" type="ORF">LCGC14_0069130</name>
</gene>
<evidence type="ECO:0000313" key="1">
    <source>
        <dbReference type="EMBL" id="KKO05901.1"/>
    </source>
</evidence>
<evidence type="ECO:0008006" key="2">
    <source>
        <dbReference type="Google" id="ProtNLM"/>
    </source>
</evidence>